<protein>
    <submittedName>
        <fullName evidence="1">Crotonobetainyl-CoA--carnitine CoA-transferase</fullName>
    </submittedName>
</protein>
<accession>A0ABS1YG92</accession>
<dbReference type="RefSeq" id="WP_203148632.1">
    <property type="nucleotide sequence ID" value="NZ_JAEVHL010000047.1"/>
</dbReference>
<organism evidence="1 2">
    <name type="scientific">Micromonospora tarensis</name>
    <dbReference type="NCBI Taxonomy" id="2806100"/>
    <lineage>
        <taxon>Bacteria</taxon>
        <taxon>Bacillati</taxon>
        <taxon>Actinomycetota</taxon>
        <taxon>Actinomycetes</taxon>
        <taxon>Micromonosporales</taxon>
        <taxon>Micromonosporaceae</taxon>
        <taxon>Micromonospora</taxon>
    </lineage>
</organism>
<reference evidence="1 2" key="1">
    <citation type="submission" date="2021-01" db="EMBL/GenBank/DDBJ databases">
        <title>Draft genome sequence of Micromonospora sp. strain STR1s_6.</title>
        <authorList>
            <person name="Karlyshev A."/>
            <person name="Jawad R."/>
        </authorList>
    </citation>
    <scope>NUCLEOTIDE SEQUENCE [LARGE SCALE GENOMIC DNA]</scope>
    <source>
        <strain evidence="1 2">STR1S-6</strain>
    </source>
</reference>
<name>A0ABS1YG92_9ACTN</name>
<proteinExistence type="predicted"/>
<dbReference type="EMBL" id="JAEVHL010000047">
    <property type="protein sequence ID" value="MBM0276226.1"/>
    <property type="molecule type" value="Genomic_DNA"/>
</dbReference>
<comment type="caution">
    <text evidence="1">The sequence shown here is derived from an EMBL/GenBank/DDBJ whole genome shotgun (WGS) entry which is preliminary data.</text>
</comment>
<evidence type="ECO:0000313" key="1">
    <source>
        <dbReference type="EMBL" id="MBM0276226.1"/>
    </source>
</evidence>
<keyword evidence="2" id="KW-1185">Reference proteome</keyword>
<dbReference type="Proteomes" id="UP000622245">
    <property type="component" value="Unassembled WGS sequence"/>
</dbReference>
<gene>
    <name evidence="1" type="ORF">JM949_12630</name>
</gene>
<evidence type="ECO:0000313" key="2">
    <source>
        <dbReference type="Proteomes" id="UP000622245"/>
    </source>
</evidence>
<sequence length="240" mass="27463">MDLDPASIADAYLHRHFPGRKVAAPVLRELDEDFCRQVGAWFDQVPVRPEPETLRLYEAFKRETRAQYDALIASGLRVEPWLDSSRPQPYVTSKELCAQVRETGVLYIYLTAHGHGDGPGRSSDHPMTEASGLRVNGVDFCYNDLFRAVHDFFGHVMHANTFGPRGEFKATYDHMQMYSAEVRPVLAAETIAQICWFFYGPHLSGEQIPLARRPFSEQKPVLFPEHLMTRYLSLFERMPS</sequence>